<evidence type="ECO:0000256" key="1">
    <source>
        <dbReference type="PIRNR" id="PIRNR012524"/>
    </source>
</evidence>
<dbReference type="Pfam" id="PF21191">
    <property type="entry name" value="CvfB_1st"/>
    <property type="match status" value="1"/>
</dbReference>
<dbReference type="RefSeq" id="WP_274258480.1">
    <property type="nucleotide sequence ID" value="NZ_CP117884.1"/>
</dbReference>
<name>A0ABY7WN22_9LACO</name>
<dbReference type="InterPro" id="IPR048588">
    <property type="entry name" value="CvfB_S1_2nd"/>
</dbReference>
<dbReference type="Gene3D" id="1.10.10.10">
    <property type="entry name" value="Winged helix-like DNA-binding domain superfamily/Winged helix DNA-binding domain"/>
    <property type="match status" value="1"/>
</dbReference>
<evidence type="ECO:0000259" key="4">
    <source>
        <dbReference type="Pfam" id="PF21191"/>
    </source>
</evidence>
<dbReference type="InterPro" id="IPR012340">
    <property type="entry name" value="NA-bd_OB-fold"/>
</dbReference>
<dbReference type="InterPro" id="IPR040764">
    <property type="entry name" value="CvfB_WH"/>
</dbReference>
<dbReference type="Proteomes" id="UP001220377">
    <property type="component" value="Chromosome"/>
</dbReference>
<organism evidence="6 7">
    <name type="scientific">Lacticaseibacillus pabuli</name>
    <dbReference type="NCBI Taxonomy" id="3025672"/>
    <lineage>
        <taxon>Bacteria</taxon>
        <taxon>Bacillati</taxon>
        <taxon>Bacillota</taxon>
        <taxon>Bacilli</taxon>
        <taxon>Lactobacillales</taxon>
        <taxon>Lactobacillaceae</taxon>
        <taxon>Lacticaseibacillus</taxon>
    </lineage>
</organism>
<dbReference type="PIRSF" id="PIRSF012524">
    <property type="entry name" value="YitL_S1"/>
    <property type="match status" value="1"/>
</dbReference>
<reference evidence="6 7" key="1">
    <citation type="submission" date="2023-02" db="EMBL/GenBank/DDBJ databases">
        <title>Genome sequence of Lacticaseibacillus sp. KACC 23028.</title>
        <authorList>
            <person name="Kim S."/>
            <person name="Heo J."/>
            <person name="Kwon S.-W."/>
        </authorList>
    </citation>
    <scope>NUCLEOTIDE SEQUENCE [LARGE SCALE GENOMIC DNA]</scope>
    <source>
        <strain evidence="6 7">KACC 23028</strain>
    </source>
</reference>
<evidence type="ECO:0000313" key="6">
    <source>
        <dbReference type="EMBL" id="WDF81603.1"/>
    </source>
</evidence>
<dbReference type="InterPro" id="IPR014464">
    <property type="entry name" value="CvfB_fam"/>
</dbReference>
<dbReference type="InterPro" id="IPR039566">
    <property type="entry name" value="CvfB_S1_st"/>
</dbReference>
<dbReference type="Gene3D" id="2.40.50.330">
    <property type="match status" value="1"/>
</dbReference>
<dbReference type="PANTHER" id="PTHR37296:SF1">
    <property type="entry name" value="CONSERVED VIRULENCE FACTOR B"/>
    <property type="match status" value="1"/>
</dbReference>
<evidence type="ECO:0000259" key="3">
    <source>
        <dbReference type="Pfam" id="PF17783"/>
    </source>
</evidence>
<sequence length="301" mass="34199">MDFNGQFIDAKVSDVNDDDIFVQYDNVTMPCNKEQFENVPAIGDTVHGFAYEDEHHNPRFSYKLPKISHSEYAFCTVVQTRRDLGVFVDVGLEDKDIVVSLDQLPLESYLWPHRGDQLMVRLNIDKKHRLWADLADASLFQQLSHRAGDEMKNKDVVATAYLLKKVGTFVFTEDRQIGFIHPSERDQEPRLGQILNARVIGIRDEGSLNLSLKPRAYEAIDDDAAMLLAMMQHNGDGRMWLTDKSDPEDIKAQLDISKGAFKRAEGHLLKARLITKEDGYLALVAQDKQATDAEEETDSED</sequence>
<dbReference type="PANTHER" id="PTHR37296">
    <property type="entry name" value="CONSERVED VIRULENCE FACTOR B"/>
    <property type="match status" value="1"/>
</dbReference>
<dbReference type="Pfam" id="PF13509">
    <property type="entry name" value="S1_2"/>
    <property type="match status" value="1"/>
</dbReference>
<dbReference type="Pfam" id="PF21543">
    <property type="entry name" value="CvfB_2nd"/>
    <property type="match status" value="1"/>
</dbReference>
<dbReference type="Gene3D" id="2.40.50.140">
    <property type="entry name" value="Nucleic acid-binding proteins"/>
    <property type="match status" value="2"/>
</dbReference>
<feature type="domain" description="Conserved virulence factor B-like winged helix" evidence="3">
    <location>
        <begin position="225"/>
        <end position="283"/>
    </location>
</feature>
<evidence type="ECO:0000259" key="2">
    <source>
        <dbReference type="Pfam" id="PF13509"/>
    </source>
</evidence>
<feature type="domain" description="Conserved virulence factor B first S1" evidence="2">
    <location>
        <begin position="5"/>
        <end position="61"/>
    </location>
</feature>
<dbReference type="InterPro" id="IPR048587">
    <property type="entry name" value="CvfB_S1_3rd"/>
</dbReference>
<protein>
    <submittedName>
        <fullName evidence="6">S1-like domain-containing RNA-binding protein</fullName>
    </submittedName>
</protein>
<feature type="domain" description="Conserved virulence factor B third S1" evidence="5">
    <location>
        <begin position="140"/>
        <end position="214"/>
    </location>
</feature>
<keyword evidence="7" id="KW-1185">Reference proteome</keyword>
<accession>A0ABY7WN22</accession>
<comment type="similarity">
    <text evidence="1">Belongs to the CvfB family.</text>
</comment>
<evidence type="ECO:0000313" key="7">
    <source>
        <dbReference type="Proteomes" id="UP001220377"/>
    </source>
</evidence>
<dbReference type="Pfam" id="PF17783">
    <property type="entry name" value="WHD_CvfB"/>
    <property type="match status" value="1"/>
</dbReference>
<feature type="domain" description="Conserved virulence factor B second S1" evidence="4">
    <location>
        <begin position="72"/>
        <end position="132"/>
    </location>
</feature>
<dbReference type="InterPro" id="IPR036388">
    <property type="entry name" value="WH-like_DNA-bd_sf"/>
</dbReference>
<gene>
    <name evidence="6" type="ORF">PQ472_06610</name>
</gene>
<proteinExistence type="inferred from homology"/>
<evidence type="ECO:0000259" key="5">
    <source>
        <dbReference type="Pfam" id="PF21543"/>
    </source>
</evidence>
<dbReference type="EMBL" id="CP117884">
    <property type="protein sequence ID" value="WDF81603.1"/>
    <property type="molecule type" value="Genomic_DNA"/>
</dbReference>